<keyword evidence="3" id="KW-1185">Reference proteome</keyword>
<feature type="region of interest" description="Disordered" evidence="1">
    <location>
        <begin position="369"/>
        <end position="388"/>
    </location>
</feature>
<organism evidence="2 3">
    <name type="scientific">Drechmeria coniospora</name>
    <name type="common">Nematophagous fungus</name>
    <name type="synonym">Meria coniospora</name>
    <dbReference type="NCBI Taxonomy" id="98403"/>
    <lineage>
        <taxon>Eukaryota</taxon>
        <taxon>Fungi</taxon>
        <taxon>Dikarya</taxon>
        <taxon>Ascomycota</taxon>
        <taxon>Pezizomycotina</taxon>
        <taxon>Sordariomycetes</taxon>
        <taxon>Hypocreomycetidae</taxon>
        <taxon>Hypocreales</taxon>
        <taxon>Ophiocordycipitaceae</taxon>
        <taxon>Drechmeria</taxon>
    </lineage>
</organism>
<dbReference type="GeneID" id="63713003"/>
<dbReference type="InParanoid" id="A0A151GQ65"/>
<protein>
    <submittedName>
        <fullName evidence="2">Uncharacterized protein</fullName>
    </submittedName>
</protein>
<gene>
    <name evidence="2" type="ORF">DCS_00360</name>
</gene>
<proteinExistence type="predicted"/>
<sequence>MNCHCFPYGYVPFLANEGLYFLVIYISLEYIIRLFSPLTIFTRNVTFSPTSLLPLSRAKEALKLPVRRRLPSNTAMSDSLFQTAMLNNAVAGPGDNSHHSLPLRSLTPPLLHLNVHTSPLPASSTTNFAADTGAGLKSEWQQLILENNAANSTPSLLNEARAHSNRHQHGSNISPRGSSIVASTTATATMSLQEASRVWDTTGYWAERQIAHPMTSTEAGSASSCQESPSSIIIKALKWRPLSAKPGSHFGARETSSSLPMEGVAKEARGIESAFHQQPAPNPYLSEWAHVRSLQNPEYTYTKPSTESLVVHPRPNKRWMKRSAVPGSNETALRTTSTQAPPAQSANISQKTTKAWFTRAMKEFESKLIRHKNRREQKRQRRSVISDVAAPQNTVDEVCKYLASQKNAGKTGTWAGDEKATKLSRKRFGKAPWQQNDSGSSFISVDSSVRDLLLGPTPPVTPTSSHGPDRGRPDHDAYSDDEN</sequence>
<dbReference type="EMBL" id="LAYC01000001">
    <property type="protein sequence ID" value="KYK59230.1"/>
    <property type="molecule type" value="Genomic_DNA"/>
</dbReference>
<reference evidence="2 3" key="1">
    <citation type="journal article" date="2016" name="Sci. Rep.">
        <title>Insights into Adaptations to a Near-Obligate Nematode Endoparasitic Lifestyle from the Finished Genome of Drechmeria coniospora.</title>
        <authorList>
            <person name="Zhang L."/>
            <person name="Zhou Z."/>
            <person name="Guo Q."/>
            <person name="Fokkens L."/>
            <person name="Miskei M."/>
            <person name="Pocsi I."/>
            <person name="Zhang W."/>
            <person name="Chen M."/>
            <person name="Wang L."/>
            <person name="Sun Y."/>
            <person name="Donzelli B.G."/>
            <person name="Gibson D.M."/>
            <person name="Nelson D.R."/>
            <person name="Luo J.G."/>
            <person name="Rep M."/>
            <person name="Liu H."/>
            <person name="Yang S."/>
            <person name="Wang J."/>
            <person name="Krasnoff S.B."/>
            <person name="Xu Y."/>
            <person name="Molnar I."/>
            <person name="Lin M."/>
        </authorList>
    </citation>
    <scope>NUCLEOTIDE SEQUENCE [LARGE SCALE GENOMIC DNA]</scope>
    <source>
        <strain evidence="2 3">ARSEF 6962</strain>
    </source>
</reference>
<dbReference type="Proteomes" id="UP000076580">
    <property type="component" value="Chromosome 01"/>
</dbReference>
<feature type="compositionally biased region" description="Basic residues" evidence="1">
    <location>
        <begin position="369"/>
        <end position="382"/>
    </location>
</feature>
<evidence type="ECO:0000313" key="2">
    <source>
        <dbReference type="EMBL" id="KYK59230.1"/>
    </source>
</evidence>
<name>A0A151GQ65_DRECN</name>
<feature type="compositionally biased region" description="Basic and acidic residues" evidence="1">
    <location>
        <begin position="467"/>
        <end position="483"/>
    </location>
</feature>
<feature type="compositionally biased region" description="Polar residues" evidence="1">
    <location>
        <begin position="326"/>
        <end position="352"/>
    </location>
</feature>
<evidence type="ECO:0000313" key="3">
    <source>
        <dbReference type="Proteomes" id="UP000076580"/>
    </source>
</evidence>
<dbReference type="AlphaFoldDB" id="A0A151GQ65"/>
<dbReference type="RefSeq" id="XP_040658582.1">
    <property type="nucleotide sequence ID" value="XM_040797699.1"/>
</dbReference>
<comment type="caution">
    <text evidence="2">The sequence shown here is derived from an EMBL/GenBank/DDBJ whole genome shotgun (WGS) entry which is preliminary data.</text>
</comment>
<evidence type="ECO:0000256" key="1">
    <source>
        <dbReference type="SAM" id="MobiDB-lite"/>
    </source>
</evidence>
<feature type="region of interest" description="Disordered" evidence="1">
    <location>
        <begin position="320"/>
        <end position="352"/>
    </location>
</feature>
<accession>A0A151GQ65</accession>
<feature type="region of interest" description="Disordered" evidence="1">
    <location>
        <begin position="450"/>
        <end position="483"/>
    </location>
</feature>
<dbReference type="STRING" id="98403.A0A151GQ65"/>